<sequence>MITRRDFLKVTGVAAAAAALTACGGSSSTASSTSAASGSVASSAAAKLDKIKVAVPNDTTNEARALTLLEKNGFFKLKADAGLTATKNDIEENPLNVTVDEVEAAQVPNVLQDEDYAVINSNYAISAGLNPMTDALAMEDGSSAYVNILVCKDGNQEEPKIKALAAALQSQKVKDFMDETYKGSVVSVVENPTDGYDSTVDYDALNGQTVSCAATPAPHCEVLEVCKEILAAKGITLDIQEYDDYVIPNQIVEDGQVDTNYFQHQPYLDNFNAEKGTHLVTVAGIHVEPMGVYGGKQDSLAPIEG</sequence>
<dbReference type="NCBIfam" id="TIGR01409">
    <property type="entry name" value="TAT_signal_seq"/>
    <property type="match status" value="1"/>
</dbReference>
<keyword evidence="5" id="KW-0564">Palmitate</keyword>
<dbReference type="EMBL" id="NMTW01000018">
    <property type="protein sequence ID" value="PDX76360.1"/>
    <property type="molecule type" value="Genomic_DNA"/>
</dbReference>
<evidence type="ECO:0000256" key="1">
    <source>
        <dbReference type="ARBA" id="ARBA00004635"/>
    </source>
</evidence>
<dbReference type="GO" id="GO:0016020">
    <property type="term" value="C:membrane"/>
    <property type="evidence" value="ECO:0007669"/>
    <property type="project" value="UniProtKB-SubCell"/>
</dbReference>
<dbReference type="AlphaFoldDB" id="A0A2A7AB33"/>
<keyword evidence="6" id="KW-0449">Lipoprotein</keyword>
<evidence type="ECO:0000313" key="8">
    <source>
        <dbReference type="Proteomes" id="UP000220157"/>
    </source>
</evidence>
<proteinExistence type="inferred from homology"/>
<protein>
    <recommendedName>
        <fullName evidence="9">29 kDa protein</fullName>
    </recommendedName>
</protein>
<evidence type="ECO:0000256" key="3">
    <source>
        <dbReference type="ARBA" id="ARBA00022729"/>
    </source>
</evidence>
<name>A0A2A7AB33_9FIRM</name>
<dbReference type="Pfam" id="PF03180">
    <property type="entry name" value="Lipoprotein_9"/>
    <property type="match status" value="2"/>
</dbReference>
<gene>
    <name evidence="7" type="ORF">CGS56_03570</name>
</gene>
<keyword evidence="3" id="KW-0732">Signal</keyword>
<comment type="caution">
    <text evidence="7">The sequence shown here is derived from an EMBL/GenBank/DDBJ whole genome shotgun (WGS) entry which is preliminary data.</text>
</comment>
<dbReference type="InterPro" id="IPR006311">
    <property type="entry name" value="TAT_signal"/>
</dbReference>
<comment type="similarity">
    <text evidence="2">Belongs to the NlpA lipoprotein family.</text>
</comment>
<organism evidence="7 8">
    <name type="scientific">Faecalibacterium prausnitzii</name>
    <dbReference type="NCBI Taxonomy" id="853"/>
    <lineage>
        <taxon>Bacteria</taxon>
        <taxon>Bacillati</taxon>
        <taxon>Bacillota</taxon>
        <taxon>Clostridia</taxon>
        <taxon>Eubacteriales</taxon>
        <taxon>Oscillospiraceae</taxon>
        <taxon>Faecalibacterium</taxon>
    </lineage>
</organism>
<comment type="subcellular location">
    <subcellularLocation>
        <location evidence="1">Membrane</location>
        <topology evidence="1">Lipid-anchor</topology>
    </subcellularLocation>
</comment>
<evidence type="ECO:0000256" key="4">
    <source>
        <dbReference type="ARBA" id="ARBA00023136"/>
    </source>
</evidence>
<dbReference type="Proteomes" id="UP000220157">
    <property type="component" value="Unassembled WGS sequence"/>
</dbReference>
<accession>A0A2A7AB33</accession>
<evidence type="ECO:0000256" key="2">
    <source>
        <dbReference type="ARBA" id="ARBA00008973"/>
    </source>
</evidence>
<dbReference type="PROSITE" id="PS51257">
    <property type="entry name" value="PROKAR_LIPOPROTEIN"/>
    <property type="match status" value="1"/>
</dbReference>
<keyword evidence="4" id="KW-0472">Membrane</keyword>
<dbReference type="Gene3D" id="3.40.190.10">
    <property type="entry name" value="Periplasmic binding protein-like II"/>
    <property type="match status" value="4"/>
</dbReference>
<evidence type="ECO:0000256" key="5">
    <source>
        <dbReference type="ARBA" id="ARBA00023139"/>
    </source>
</evidence>
<dbReference type="SUPFAM" id="SSF53850">
    <property type="entry name" value="Periplasmic binding protein-like II"/>
    <property type="match status" value="2"/>
</dbReference>
<dbReference type="RefSeq" id="WP_097785003.1">
    <property type="nucleotide sequence ID" value="NZ_NMTW01000018.1"/>
</dbReference>
<reference evidence="7 8" key="1">
    <citation type="journal article" date="2017" name="Front. Microbiol.">
        <title>New Insights into the Diversity of the Genus Faecalibacterium.</title>
        <authorList>
            <person name="Benevides L."/>
            <person name="Burman S."/>
            <person name="Martin R."/>
            <person name="Robert V."/>
            <person name="Thomas M."/>
            <person name="Miquel S."/>
            <person name="Chain F."/>
            <person name="Sokol H."/>
            <person name="Bermudez-Humaran L.G."/>
            <person name="Morrison M."/>
            <person name="Langella P."/>
            <person name="Azevedo V.A."/>
            <person name="Chatel J.M."/>
            <person name="Soares S."/>
        </authorList>
    </citation>
    <scope>NUCLEOTIDE SEQUENCE [LARGE SCALE GENOMIC DNA]</scope>
    <source>
        <strain evidence="7 8">CNCM I 4573</strain>
    </source>
</reference>
<dbReference type="PANTHER" id="PTHR30429">
    <property type="entry name" value="D-METHIONINE-BINDING LIPOPROTEIN METQ"/>
    <property type="match status" value="1"/>
</dbReference>
<dbReference type="InterPro" id="IPR004872">
    <property type="entry name" value="Lipoprotein_NlpA"/>
</dbReference>
<evidence type="ECO:0000256" key="6">
    <source>
        <dbReference type="ARBA" id="ARBA00023288"/>
    </source>
</evidence>
<evidence type="ECO:0000313" key="7">
    <source>
        <dbReference type="EMBL" id="PDX76360.1"/>
    </source>
</evidence>
<dbReference type="PANTHER" id="PTHR30429:SF0">
    <property type="entry name" value="METHIONINE-BINDING LIPOPROTEIN METQ"/>
    <property type="match status" value="1"/>
</dbReference>
<dbReference type="Pfam" id="PF10518">
    <property type="entry name" value="TAT_signal"/>
    <property type="match status" value="1"/>
</dbReference>
<dbReference type="PROSITE" id="PS51318">
    <property type="entry name" value="TAT"/>
    <property type="match status" value="1"/>
</dbReference>
<evidence type="ECO:0008006" key="9">
    <source>
        <dbReference type="Google" id="ProtNLM"/>
    </source>
</evidence>
<dbReference type="InterPro" id="IPR019546">
    <property type="entry name" value="TAT_signal_bac_arc"/>
</dbReference>